<gene>
    <name evidence="1" type="ORF">CLAFUR5_04438</name>
</gene>
<name>A0A9Q8LGU3_PASFU</name>
<keyword evidence="2" id="KW-1185">Reference proteome</keyword>
<dbReference type="PANTHER" id="PTHR42085:SF1">
    <property type="entry name" value="F-BOX DOMAIN-CONTAINING PROTEIN"/>
    <property type="match status" value="1"/>
</dbReference>
<dbReference type="EMBL" id="CP090166">
    <property type="protein sequence ID" value="UJO17156.1"/>
    <property type="molecule type" value="Genomic_DNA"/>
</dbReference>
<protein>
    <recommendedName>
        <fullName evidence="3">F-box domain-containing protein</fullName>
    </recommendedName>
</protein>
<dbReference type="RefSeq" id="XP_047761522.1">
    <property type="nucleotide sequence ID" value="XM_047903586.1"/>
</dbReference>
<dbReference type="KEGG" id="ffu:CLAFUR5_04438"/>
<evidence type="ECO:0000313" key="1">
    <source>
        <dbReference type="EMBL" id="UJO17156.1"/>
    </source>
</evidence>
<reference evidence="1" key="1">
    <citation type="submission" date="2021-12" db="EMBL/GenBank/DDBJ databases">
        <authorList>
            <person name="Zaccaron A."/>
            <person name="Stergiopoulos I."/>
        </authorList>
    </citation>
    <scope>NUCLEOTIDE SEQUENCE</scope>
    <source>
        <strain evidence="1">Race5_Kim</strain>
    </source>
</reference>
<dbReference type="AlphaFoldDB" id="A0A9Q8LGU3"/>
<dbReference type="GeneID" id="71984316"/>
<accession>A0A9Q8LGU3</accession>
<proteinExistence type="predicted"/>
<dbReference type="Proteomes" id="UP000756132">
    <property type="component" value="Chromosome 4"/>
</dbReference>
<evidence type="ECO:0000313" key="2">
    <source>
        <dbReference type="Proteomes" id="UP000756132"/>
    </source>
</evidence>
<dbReference type="InterPro" id="IPR038883">
    <property type="entry name" value="AN11006-like"/>
</dbReference>
<reference evidence="1" key="2">
    <citation type="journal article" date="2022" name="Microb. Genom.">
        <title>A chromosome-scale genome assembly of the tomato pathogen Cladosporium fulvum reveals a compartmentalized genome architecture and the presence of a dispensable chromosome.</title>
        <authorList>
            <person name="Zaccaron A.Z."/>
            <person name="Chen L.H."/>
            <person name="Samaras A."/>
            <person name="Stergiopoulos I."/>
        </authorList>
    </citation>
    <scope>NUCLEOTIDE SEQUENCE</scope>
    <source>
        <strain evidence="1">Race5_Kim</strain>
    </source>
</reference>
<organism evidence="1 2">
    <name type="scientific">Passalora fulva</name>
    <name type="common">Tomato leaf mold</name>
    <name type="synonym">Cladosporium fulvum</name>
    <dbReference type="NCBI Taxonomy" id="5499"/>
    <lineage>
        <taxon>Eukaryota</taxon>
        <taxon>Fungi</taxon>
        <taxon>Dikarya</taxon>
        <taxon>Ascomycota</taxon>
        <taxon>Pezizomycotina</taxon>
        <taxon>Dothideomycetes</taxon>
        <taxon>Dothideomycetidae</taxon>
        <taxon>Mycosphaerellales</taxon>
        <taxon>Mycosphaerellaceae</taxon>
        <taxon>Fulvia</taxon>
    </lineage>
</organism>
<evidence type="ECO:0008006" key="3">
    <source>
        <dbReference type="Google" id="ProtNLM"/>
    </source>
</evidence>
<sequence>MASLTRAIDIGPPTAQLDSLFYTLPPELRTIIFEFVVPRLEGDLNGAEEREDLSESDESTTFLTLALAKRSRRFRRRLAFLLSCRAFYLEACGLYYKHREIGLEDVYWGEAAESRHTHSRHRLASIQKVAVIIQDATRIMKLMAHHPKLKSLRFLMAGDDDRGMQTRSWRGQRQRSAVLWNRRLRIELKGLKQAMRKIPSLTGVEFVTEELFNYNVADVAQLREMEAGLNKYLKEREGP</sequence>
<dbReference type="PANTHER" id="PTHR42085">
    <property type="entry name" value="F-BOX DOMAIN-CONTAINING PROTEIN"/>
    <property type="match status" value="1"/>
</dbReference>